<reference evidence="1" key="1">
    <citation type="submission" date="2022-08" db="EMBL/GenBank/DDBJ databases">
        <title>Whole genome sequencing of non-tuberculosis mycobacteria type-strains.</title>
        <authorList>
            <person name="Igarashi Y."/>
            <person name="Osugi A."/>
            <person name="Mitarai S."/>
        </authorList>
    </citation>
    <scope>NUCLEOTIDE SEQUENCE</scope>
    <source>
        <strain evidence="1">DSM 45127</strain>
    </source>
</reference>
<organism evidence="1 2">
    <name type="scientific">Mycobacterium paraterrae</name>
    <dbReference type="NCBI Taxonomy" id="577492"/>
    <lineage>
        <taxon>Bacteria</taxon>
        <taxon>Bacillati</taxon>
        <taxon>Actinomycetota</taxon>
        <taxon>Actinomycetes</taxon>
        <taxon>Mycobacteriales</taxon>
        <taxon>Mycobacteriaceae</taxon>
        <taxon>Mycobacterium</taxon>
    </lineage>
</organism>
<sequence>MTIDVDDDLVLYTDSRPYRCARGHWLLPGHMMVGSRSCSCGRGRHTTWECECGDITYSPKVRDSCELGADR</sequence>
<dbReference type="EMBL" id="CP092488">
    <property type="protein sequence ID" value="UMB70665.1"/>
    <property type="molecule type" value="Genomic_DNA"/>
</dbReference>
<evidence type="ECO:0008006" key="3">
    <source>
        <dbReference type="Google" id="ProtNLM"/>
    </source>
</evidence>
<gene>
    <name evidence="1" type="ORF">MKK62_04975</name>
</gene>
<dbReference type="RefSeq" id="WP_240262427.1">
    <property type="nucleotide sequence ID" value="NZ_CP092488.2"/>
</dbReference>
<protein>
    <recommendedName>
        <fullName evidence="3">Laminin EGF-like domain-containing protein</fullName>
    </recommendedName>
</protein>
<proteinExistence type="predicted"/>
<dbReference type="Proteomes" id="UP001055336">
    <property type="component" value="Chromosome"/>
</dbReference>
<name>A0ABY3VMK1_9MYCO</name>
<keyword evidence="2" id="KW-1185">Reference proteome</keyword>
<evidence type="ECO:0000313" key="1">
    <source>
        <dbReference type="EMBL" id="UMB70665.1"/>
    </source>
</evidence>
<accession>A0ABY3VMK1</accession>
<evidence type="ECO:0000313" key="2">
    <source>
        <dbReference type="Proteomes" id="UP001055336"/>
    </source>
</evidence>